<dbReference type="SUPFAM" id="SSF51735">
    <property type="entry name" value="NAD(P)-binding Rossmann-fold domains"/>
    <property type="match status" value="1"/>
</dbReference>
<keyword evidence="9" id="KW-0576">Peroxisome</keyword>
<name>A0A921NQ40_9RHOB</name>
<dbReference type="Gene3D" id="3.40.50.720">
    <property type="entry name" value="NAD(P)-binding Rossmann-like Domain"/>
    <property type="match status" value="1"/>
</dbReference>
<evidence type="ECO:0000313" key="16">
    <source>
        <dbReference type="EMBL" id="KAF0675017.1"/>
    </source>
</evidence>
<gene>
    <name evidence="16" type="ORF">PMES_02726</name>
</gene>
<accession>A0A921NQ40</accession>
<dbReference type="Gene3D" id="3.90.226.10">
    <property type="entry name" value="2-enoyl-CoA Hydratase, Chain A, domain 1"/>
    <property type="match status" value="1"/>
</dbReference>
<evidence type="ECO:0000256" key="10">
    <source>
        <dbReference type="ARBA" id="ARBA00023235"/>
    </source>
</evidence>
<evidence type="ECO:0000256" key="5">
    <source>
        <dbReference type="ARBA" id="ARBA00022963"/>
    </source>
</evidence>
<comment type="catalytic activity">
    <reaction evidence="13">
        <text>a (3S)-3-hydroxyacyl-CoA + NAD(+) = a 3-oxoacyl-CoA + NADH + H(+)</text>
        <dbReference type="Rhea" id="RHEA:22432"/>
        <dbReference type="ChEBI" id="CHEBI:15378"/>
        <dbReference type="ChEBI" id="CHEBI:57318"/>
        <dbReference type="ChEBI" id="CHEBI:57540"/>
        <dbReference type="ChEBI" id="CHEBI:57945"/>
        <dbReference type="ChEBI" id="CHEBI:90726"/>
        <dbReference type="EC" id="1.1.1.35"/>
    </reaction>
</comment>
<evidence type="ECO:0000256" key="2">
    <source>
        <dbReference type="ARBA" id="ARBA00005005"/>
    </source>
</evidence>
<comment type="subunit">
    <text evidence="3">Monomer.</text>
</comment>
<dbReference type="Pfam" id="PF00378">
    <property type="entry name" value="ECH_1"/>
    <property type="match status" value="1"/>
</dbReference>
<dbReference type="GO" id="GO:0016853">
    <property type="term" value="F:isomerase activity"/>
    <property type="evidence" value="ECO:0007669"/>
    <property type="project" value="UniProtKB-KW"/>
</dbReference>
<dbReference type="AlphaFoldDB" id="A0A921NQ40"/>
<protein>
    <submittedName>
        <fullName evidence="16">3-hydroxyacyl-CoA dehydrogenase</fullName>
        <ecNumber evidence="16">1.1.1.35</ecNumber>
    </submittedName>
</protein>
<keyword evidence="11" id="KW-0456">Lyase</keyword>
<keyword evidence="10" id="KW-0413">Isomerase</keyword>
<feature type="domain" description="3-hydroxyacyl-CoA dehydrogenase C-terminal" evidence="14">
    <location>
        <begin position="475"/>
        <end position="560"/>
    </location>
</feature>
<keyword evidence="5" id="KW-0442">Lipid degradation</keyword>
<dbReference type="InterPro" id="IPR006176">
    <property type="entry name" value="3-OHacyl-CoA_DH_NAD-bd"/>
</dbReference>
<dbReference type="GO" id="GO:0004300">
    <property type="term" value="F:enoyl-CoA hydratase activity"/>
    <property type="evidence" value="ECO:0007669"/>
    <property type="project" value="UniProtKB-ARBA"/>
</dbReference>
<comment type="caution">
    <text evidence="16">The sequence shown here is derived from an EMBL/GenBank/DDBJ whole genome shotgun (WGS) entry which is preliminary data.</text>
</comment>
<keyword evidence="17" id="KW-1185">Reference proteome</keyword>
<keyword evidence="8" id="KW-0443">Lipid metabolism</keyword>
<evidence type="ECO:0000256" key="11">
    <source>
        <dbReference type="ARBA" id="ARBA00023239"/>
    </source>
</evidence>
<dbReference type="InterPro" id="IPR008927">
    <property type="entry name" value="6-PGluconate_DH-like_C_sf"/>
</dbReference>
<dbReference type="Pfam" id="PF00725">
    <property type="entry name" value="3HCDH"/>
    <property type="match status" value="1"/>
</dbReference>
<evidence type="ECO:0000256" key="13">
    <source>
        <dbReference type="ARBA" id="ARBA00049556"/>
    </source>
</evidence>
<dbReference type="EMBL" id="APKE01000033">
    <property type="protein sequence ID" value="KAF0675017.1"/>
    <property type="molecule type" value="Genomic_DNA"/>
</dbReference>
<evidence type="ECO:0000259" key="14">
    <source>
        <dbReference type="Pfam" id="PF00725"/>
    </source>
</evidence>
<evidence type="ECO:0000256" key="7">
    <source>
        <dbReference type="ARBA" id="ARBA00023027"/>
    </source>
</evidence>
<evidence type="ECO:0000259" key="15">
    <source>
        <dbReference type="Pfam" id="PF02737"/>
    </source>
</evidence>
<evidence type="ECO:0000256" key="9">
    <source>
        <dbReference type="ARBA" id="ARBA00023140"/>
    </source>
</evidence>
<keyword evidence="7" id="KW-0520">NAD</keyword>
<comment type="pathway">
    <text evidence="2">Lipid metabolism; fatty acid beta-oxidation.</text>
</comment>
<dbReference type="CDD" id="cd06558">
    <property type="entry name" value="crotonase-like"/>
    <property type="match status" value="1"/>
</dbReference>
<sequence length="697" mass="72458">MTLPEYRITESGTALITFGRPSGNALSGALVFGIAAQIARAIDDTSAKAIVLTGAGANFSAGVDLGAMQDEAAMAALGTLGDAIENSPKPVVAALRGMVAGPAFELALAAAGRVAEPEASMSMPHIAFGMIPGAGGTQRLPRLVGAQAALDMILGGRPRRARLAPEGLVDLLSEDPVEAAERLALQIVQADDDDTPTGRRRHAELDDPAGFVRAVNAARARPAHLPAQRHVIDCIEAVLLLPEGAGFAMERAYWRDCRDSDGSRALRRLARAEAAAGRVPEVAGGPPPRLPRKVGVVGGTARCAELAIACLDAGIETILVGVDTSGLIEVGDAIMARYDGAVAAGRMSPATRDERLSLLTPSEEFEALGEADLVIEEAANDRMLRREVIAAIALFVPQQTLIATGSDLFGPDELAEVTERPARTLVFRMHGRGMRLVELAAGADVPGAVKASASLLVRRLGRLPLWCGPAPGLLVARLREAELVALEAMLLRGTPPERIDAALQAFGRRQGPCRALDAEGLAARLSERLDRPQDRERAAGSLLAELVEAGRTGGSAGGFYPPEGAAPVPLEDGTMPAPGASDPAALAVIDAHRRARGIARDPLSQAGIRAFWNAALANAGAHLIESGAAAGPGAVDVAAVHGLDYPRWQGGPLFAADLEGLLRVRNVLRQQGGSDPAFVPHPLFDTLIGSGRTFADL</sequence>
<evidence type="ECO:0000256" key="4">
    <source>
        <dbReference type="ARBA" id="ARBA00022832"/>
    </source>
</evidence>
<evidence type="ECO:0000256" key="12">
    <source>
        <dbReference type="ARBA" id="ARBA00023268"/>
    </source>
</evidence>
<dbReference type="Gene3D" id="1.10.1040.50">
    <property type="match status" value="1"/>
</dbReference>
<comment type="subcellular location">
    <subcellularLocation>
        <location evidence="1">Peroxisome</location>
    </subcellularLocation>
</comment>
<proteinExistence type="predicted"/>
<dbReference type="InterPro" id="IPR001753">
    <property type="entry name" value="Enoyl-CoA_hydra/iso"/>
</dbReference>
<dbReference type="GO" id="GO:0006635">
    <property type="term" value="P:fatty acid beta-oxidation"/>
    <property type="evidence" value="ECO:0007669"/>
    <property type="project" value="TreeGrafter"/>
</dbReference>
<dbReference type="RefSeq" id="WP_159966241.1">
    <property type="nucleotide sequence ID" value="NZ_APKE01000033.1"/>
</dbReference>
<dbReference type="SUPFAM" id="SSF52096">
    <property type="entry name" value="ClpP/crotonase"/>
    <property type="match status" value="1"/>
</dbReference>
<evidence type="ECO:0000313" key="17">
    <source>
        <dbReference type="Proteomes" id="UP000698242"/>
    </source>
</evidence>
<evidence type="ECO:0000256" key="8">
    <source>
        <dbReference type="ARBA" id="ARBA00023098"/>
    </source>
</evidence>
<dbReference type="SUPFAM" id="SSF48179">
    <property type="entry name" value="6-phosphogluconate dehydrogenase C-terminal domain-like"/>
    <property type="match status" value="2"/>
</dbReference>
<dbReference type="EC" id="1.1.1.35" evidence="16"/>
<dbReference type="GO" id="GO:0003857">
    <property type="term" value="F:(3S)-3-hydroxyacyl-CoA dehydrogenase (NAD+) activity"/>
    <property type="evidence" value="ECO:0007669"/>
    <property type="project" value="UniProtKB-EC"/>
</dbReference>
<dbReference type="InterPro" id="IPR029045">
    <property type="entry name" value="ClpP/crotonase-like_dom_sf"/>
</dbReference>
<dbReference type="GO" id="GO:0070403">
    <property type="term" value="F:NAD+ binding"/>
    <property type="evidence" value="ECO:0007669"/>
    <property type="project" value="InterPro"/>
</dbReference>
<dbReference type="Pfam" id="PF02737">
    <property type="entry name" value="3HCDH_N"/>
    <property type="match status" value="1"/>
</dbReference>
<dbReference type="InterPro" id="IPR036291">
    <property type="entry name" value="NAD(P)-bd_dom_sf"/>
</dbReference>
<dbReference type="Proteomes" id="UP000698242">
    <property type="component" value="Unassembled WGS sequence"/>
</dbReference>
<evidence type="ECO:0000256" key="3">
    <source>
        <dbReference type="ARBA" id="ARBA00011245"/>
    </source>
</evidence>
<dbReference type="InterPro" id="IPR006108">
    <property type="entry name" value="3HC_DH_C"/>
</dbReference>
<evidence type="ECO:0000256" key="6">
    <source>
        <dbReference type="ARBA" id="ARBA00023002"/>
    </source>
</evidence>
<evidence type="ECO:0000256" key="1">
    <source>
        <dbReference type="ARBA" id="ARBA00004275"/>
    </source>
</evidence>
<dbReference type="PANTHER" id="PTHR23309">
    <property type="entry name" value="3-HYDROXYACYL-COA DEHYROGENASE"/>
    <property type="match status" value="1"/>
</dbReference>
<reference evidence="16" key="1">
    <citation type="submission" date="2013-03" db="EMBL/GenBank/DDBJ databases">
        <title>Genome Sequence of the Profundibacterium mesophilum strain KAUST100406-0324T from Red Sea, a novel genus in the family Rhodobacteraceae.</title>
        <authorList>
            <person name="Essack M."/>
            <person name="Alam I."/>
            <person name="Lafi F."/>
            <person name="Alawi W."/>
            <person name="Kamanu F."/>
            <person name="Al-Suwailem A."/>
            <person name="Lee O.O."/>
            <person name="Xu Y."/>
            <person name="Bajic V."/>
            <person name="Qian P.-Y."/>
            <person name="Archer J."/>
        </authorList>
    </citation>
    <scope>NUCLEOTIDE SEQUENCE</scope>
    <source>
        <strain evidence="16">KAUST100406-0324</strain>
    </source>
</reference>
<feature type="domain" description="3-hydroxyacyl-CoA dehydrogenase NAD binding" evidence="15">
    <location>
        <begin position="293"/>
        <end position="466"/>
    </location>
</feature>
<dbReference type="OrthoDB" id="9771883at2"/>
<organism evidence="16 17">
    <name type="scientific">Profundibacterium mesophilum KAUST100406-0324</name>
    <dbReference type="NCBI Taxonomy" id="1037889"/>
    <lineage>
        <taxon>Bacteria</taxon>
        <taxon>Pseudomonadati</taxon>
        <taxon>Pseudomonadota</taxon>
        <taxon>Alphaproteobacteria</taxon>
        <taxon>Rhodobacterales</taxon>
        <taxon>Roseobacteraceae</taxon>
        <taxon>Profundibacterium</taxon>
    </lineage>
</organism>
<dbReference type="PANTHER" id="PTHR23309:SF49">
    <property type="entry name" value="PEROXISOMAL BIFUNCTIONAL ENZYME"/>
    <property type="match status" value="1"/>
</dbReference>
<keyword evidence="4" id="KW-0276">Fatty acid metabolism</keyword>
<keyword evidence="6 16" id="KW-0560">Oxidoreductase</keyword>
<keyword evidence="12" id="KW-0511">Multifunctional enzyme</keyword>